<evidence type="ECO:0000313" key="2">
    <source>
        <dbReference type="Proteomes" id="UP000238070"/>
    </source>
</evidence>
<accession>A0AAU8YW02</accession>
<dbReference type="AlphaFoldDB" id="A0AAU8YW02"/>
<dbReference type="Proteomes" id="UP000238070">
    <property type="component" value="Chromosome"/>
</dbReference>
<sequence>MKILKPVYYDEFKCIGSECIDTCCIGWQIQIDKKSYLKYRKTKGEFSEKLNDSVVRNRKNETELFYAEMKLKEAKCPLLNEKKLCDIYINLGEEYLCNTCKIYPRLIRKYGDICEKTLSLSCPEVARILVETNKDISFNMENENLNEVEQKYVEKKYIVKEEYNKELYNLLWEGRDLSIELAQFKEIPIWKRLILLKIIEEKLQILIDESKYNELNNTIVNLTNIITNYDVIKSLDNINKVNRIKIQFIHMILQRRANYGKTNNRFWEILDDFNYLFGDKNETDILEILDIKENKFNEYFRKYEYIFENYIVYNLYNYYMQVLSTRDLNKVILILILKYSIIKILLLAKWNKNGEELNKKDIIDVLYSFSRIMEHNDGFINDLYIDIKKEEYDSLAYLTILAR</sequence>
<gene>
    <name evidence="1" type="ORF">C3B64_07170</name>
</gene>
<dbReference type="NCBIfam" id="NF038110">
    <property type="entry name" value="Lys_methyl_FliB"/>
    <property type="match status" value="1"/>
</dbReference>
<reference evidence="1 2" key="1">
    <citation type="submission" date="2018-01" db="EMBL/GenBank/DDBJ databases">
        <title>Genetic Diversity of Clostridium botulinum in seafood.</title>
        <authorList>
            <person name="Athira V."/>
            <person name="Arun Jyothi P.V."/>
            <person name="Lalitha K.V."/>
            <person name="Joseph T.C."/>
        </authorList>
    </citation>
    <scope>NUCLEOTIDE SEQUENCE [LARGE SCALE GENOMIC DNA]</scope>
    <source>
        <strain evidence="1 2">Mfbjulcb5</strain>
    </source>
</reference>
<organism evidence="1 2">
    <name type="scientific">Clostridium botulinum</name>
    <dbReference type="NCBI Taxonomy" id="1491"/>
    <lineage>
        <taxon>Bacteria</taxon>
        <taxon>Bacillati</taxon>
        <taxon>Bacillota</taxon>
        <taxon>Clostridia</taxon>
        <taxon>Eubacteriales</taxon>
        <taxon>Clostridiaceae</taxon>
        <taxon>Clostridium</taxon>
    </lineage>
</organism>
<dbReference type="EMBL" id="CP027776">
    <property type="protein sequence ID" value="AVP64047.1"/>
    <property type="molecule type" value="Genomic_DNA"/>
</dbReference>
<name>A0AAU8YW02_CLOBO</name>
<evidence type="ECO:0000313" key="1">
    <source>
        <dbReference type="EMBL" id="AVP64047.1"/>
    </source>
</evidence>
<protein>
    <recommendedName>
        <fullName evidence="3">Flagellar protein FliB</fullName>
    </recommendedName>
</protein>
<proteinExistence type="predicted"/>
<evidence type="ECO:0008006" key="3">
    <source>
        <dbReference type="Google" id="ProtNLM"/>
    </source>
</evidence>